<name>A0A448WHV3_9PLAT</name>
<feature type="non-terminal residue" evidence="2">
    <location>
        <position position="735"/>
    </location>
</feature>
<feature type="compositionally biased region" description="Polar residues" evidence="1">
    <location>
        <begin position="589"/>
        <end position="603"/>
    </location>
</feature>
<protein>
    <submittedName>
        <fullName evidence="2">Uncharacterized protein</fullName>
    </submittedName>
</protein>
<reference evidence="2" key="1">
    <citation type="submission" date="2018-11" db="EMBL/GenBank/DDBJ databases">
        <authorList>
            <consortium name="Pathogen Informatics"/>
        </authorList>
    </citation>
    <scope>NUCLEOTIDE SEQUENCE</scope>
</reference>
<evidence type="ECO:0000313" key="3">
    <source>
        <dbReference type="Proteomes" id="UP000784294"/>
    </source>
</evidence>
<evidence type="ECO:0000256" key="1">
    <source>
        <dbReference type="SAM" id="MobiDB-lite"/>
    </source>
</evidence>
<accession>A0A448WHV3</accession>
<feature type="region of interest" description="Disordered" evidence="1">
    <location>
        <begin position="645"/>
        <end position="692"/>
    </location>
</feature>
<feature type="compositionally biased region" description="Basic and acidic residues" evidence="1">
    <location>
        <begin position="604"/>
        <end position="614"/>
    </location>
</feature>
<dbReference type="EMBL" id="CAAALY010013992">
    <property type="protein sequence ID" value="VEL12174.1"/>
    <property type="molecule type" value="Genomic_DNA"/>
</dbReference>
<feature type="compositionally biased region" description="Basic and acidic residues" evidence="1">
    <location>
        <begin position="548"/>
        <end position="560"/>
    </location>
</feature>
<feature type="compositionally biased region" description="Basic and acidic residues" evidence="1">
    <location>
        <begin position="573"/>
        <end position="586"/>
    </location>
</feature>
<dbReference type="AlphaFoldDB" id="A0A448WHV3"/>
<comment type="caution">
    <text evidence="2">The sequence shown here is derived from an EMBL/GenBank/DDBJ whole genome shotgun (WGS) entry which is preliminary data.</text>
</comment>
<gene>
    <name evidence="2" type="ORF">PXEA_LOCUS5614</name>
</gene>
<proteinExistence type="predicted"/>
<feature type="compositionally biased region" description="Acidic residues" evidence="1">
    <location>
        <begin position="666"/>
        <end position="687"/>
    </location>
</feature>
<sequence length="735" mass="79671">KHSDESRPILYVFPTTNIGRNSEGESHNCTPSIASGTNSPPNSTSAEAFKLGFESGFQPSQAGFPASLFVSCSSSPEAFTPPQLMTAVHSGHASHATHPSHLHNQLHQDPHIPHQQPLVNSLYYLEPCTHDCLSKLSPPMTAFGGNVNQSYSSSQMTDHSNCGAISNVESEFFPNSQLYQCSHENSSLLPSPSPHASSPIPSQPQLNLHSQRVHSAGSISNHHLIIGLEHESDHLMQKEKECNDEVATLSPEHPPQLRFSTLQGKISGQREHGSFLANEITHGSIQSVCLVSRPEFSNEDSNIGDQGIELGSKSFERPEIQLQNFSAEVSGLVLRPHCFLESEDDGGDEASGRSENEVDASAIGGLMISPSFQANSTPEKVACANTSNVNMRHQFFNNTHFASNSISRTPSPGDQYENLSIIPSTCSSTSSCSLASSSSFSNSSSFLSATSSCSSLLSAFPPTNTHSFSQSNSLPPPSKLACSCFVAQLSFSETIRPDFHSIANQNERFEKNPTSKHTTYQGLRESSSLAGRVFFSHMENQLASWHRGKSDPFRTGRVPDGEASENNNFGEAETSKNDSKENKDEEISPINSLSSIPWQPTRLSEADQTSRAHTTEAQSTLSSGVLHGPGNKYSVSTMIYTRTNENEQKTSTREEKSKVDVNCVGELEEGDDDEEEEGEEGDEEEGLEVPTIRSTILNGSIKSESLALSKLTGLQAESLSFLRHPHAGNGSFPQE</sequence>
<feature type="compositionally biased region" description="Polar residues" evidence="1">
    <location>
        <begin position="27"/>
        <end position="44"/>
    </location>
</feature>
<feature type="compositionally biased region" description="Low complexity" evidence="1">
    <location>
        <begin position="186"/>
        <end position="204"/>
    </location>
</feature>
<keyword evidence="3" id="KW-1185">Reference proteome</keyword>
<feature type="compositionally biased region" description="Basic and acidic residues" evidence="1">
    <location>
        <begin position="645"/>
        <end position="659"/>
    </location>
</feature>
<feature type="region of interest" description="Disordered" evidence="1">
    <location>
        <begin position="546"/>
        <end position="631"/>
    </location>
</feature>
<evidence type="ECO:0000313" key="2">
    <source>
        <dbReference type="EMBL" id="VEL12174.1"/>
    </source>
</evidence>
<feature type="region of interest" description="Disordered" evidence="1">
    <location>
        <begin position="88"/>
        <end position="107"/>
    </location>
</feature>
<organism evidence="2 3">
    <name type="scientific">Protopolystoma xenopodis</name>
    <dbReference type="NCBI Taxonomy" id="117903"/>
    <lineage>
        <taxon>Eukaryota</taxon>
        <taxon>Metazoa</taxon>
        <taxon>Spiralia</taxon>
        <taxon>Lophotrochozoa</taxon>
        <taxon>Platyhelminthes</taxon>
        <taxon>Monogenea</taxon>
        <taxon>Polyopisthocotylea</taxon>
        <taxon>Polystomatidea</taxon>
        <taxon>Polystomatidae</taxon>
        <taxon>Protopolystoma</taxon>
    </lineage>
</organism>
<feature type="non-terminal residue" evidence="2">
    <location>
        <position position="1"/>
    </location>
</feature>
<feature type="region of interest" description="Disordered" evidence="1">
    <location>
        <begin position="16"/>
        <end position="44"/>
    </location>
</feature>
<feature type="region of interest" description="Disordered" evidence="1">
    <location>
        <begin position="183"/>
        <end position="214"/>
    </location>
</feature>
<dbReference type="Proteomes" id="UP000784294">
    <property type="component" value="Unassembled WGS sequence"/>
</dbReference>